<dbReference type="SUPFAM" id="SSF48264">
    <property type="entry name" value="Cytochrome P450"/>
    <property type="match status" value="1"/>
</dbReference>
<dbReference type="OMA" id="AEATIWD"/>
<dbReference type="PANTHER" id="PTHR47950">
    <property type="entry name" value="CYTOCHROME P450, FAMILY 76, SUBFAMILY C, POLYPEPTIDE 5-RELATED"/>
    <property type="match status" value="1"/>
</dbReference>
<dbReference type="GO" id="GO:0016705">
    <property type="term" value="F:oxidoreductase activity, acting on paired donors, with incorporation or reduction of molecular oxygen"/>
    <property type="evidence" value="ECO:0007669"/>
    <property type="project" value="InterPro"/>
</dbReference>
<dbReference type="GO" id="GO:0020037">
    <property type="term" value="F:heme binding"/>
    <property type="evidence" value="ECO:0007669"/>
    <property type="project" value="InterPro"/>
</dbReference>
<dbReference type="Proteomes" id="UP000017836">
    <property type="component" value="Unassembled WGS sequence"/>
</dbReference>
<dbReference type="Pfam" id="PF00067">
    <property type="entry name" value="p450"/>
    <property type="match status" value="2"/>
</dbReference>
<accession>W1PJG4</accession>
<evidence type="ECO:0008006" key="4">
    <source>
        <dbReference type="Google" id="ProtNLM"/>
    </source>
</evidence>
<keyword evidence="3" id="KW-1185">Reference proteome</keyword>
<comment type="similarity">
    <text evidence="1">Belongs to the cytochrome P450 family.</text>
</comment>
<sequence length="139" mass="15919">MAELLHNPDKMAMAKMELSRTLGGPQHIVEESDISRLPYLQVVVKETWWLHAPVPLLIPHRADTTGNDFQFILFGARRRTCPGLPLGVHMVHLMLTSLLHYFDWELPDGLKAEEMDMRDKFGVTLQKLVPLRLIPRQGS</sequence>
<dbReference type="GO" id="GO:0004497">
    <property type="term" value="F:monooxygenase activity"/>
    <property type="evidence" value="ECO:0007669"/>
    <property type="project" value="InterPro"/>
</dbReference>
<dbReference type="InterPro" id="IPR036396">
    <property type="entry name" value="Cyt_P450_sf"/>
</dbReference>
<name>W1PJG4_AMBTC</name>
<proteinExistence type="inferred from homology"/>
<organism evidence="2 3">
    <name type="scientific">Amborella trichopoda</name>
    <dbReference type="NCBI Taxonomy" id="13333"/>
    <lineage>
        <taxon>Eukaryota</taxon>
        <taxon>Viridiplantae</taxon>
        <taxon>Streptophyta</taxon>
        <taxon>Embryophyta</taxon>
        <taxon>Tracheophyta</taxon>
        <taxon>Spermatophyta</taxon>
        <taxon>Magnoliopsida</taxon>
        <taxon>Amborellales</taxon>
        <taxon>Amborellaceae</taxon>
        <taxon>Amborella</taxon>
    </lineage>
</organism>
<gene>
    <name evidence="2" type="ORF">AMTR_s00018p00096090</name>
</gene>
<reference evidence="3" key="1">
    <citation type="journal article" date="2013" name="Science">
        <title>The Amborella genome and the evolution of flowering plants.</title>
        <authorList>
            <consortium name="Amborella Genome Project"/>
        </authorList>
    </citation>
    <scope>NUCLEOTIDE SEQUENCE [LARGE SCALE GENOMIC DNA]</scope>
</reference>
<dbReference type="InterPro" id="IPR001128">
    <property type="entry name" value="Cyt_P450"/>
</dbReference>
<dbReference type="PRINTS" id="PR00463">
    <property type="entry name" value="EP450I"/>
</dbReference>
<evidence type="ECO:0000313" key="2">
    <source>
        <dbReference type="EMBL" id="ERN08138.1"/>
    </source>
</evidence>
<dbReference type="InterPro" id="IPR002401">
    <property type="entry name" value="Cyt_P450_E_grp-I"/>
</dbReference>
<dbReference type="STRING" id="13333.W1PJG4"/>
<dbReference type="eggNOG" id="KOG0156">
    <property type="taxonomic scope" value="Eukaryota"/>
</dbReference>
<protein>
    <recommendedName>
        <fullName evidence="4">Cytochrome P450</fullName>
    </recommendedName>
</protein>
<dbReference type="PANTHER" id="PTHR47950:SF44">
    <property type="entry name" value="CYTOCHROME P450, FAMILY 76, SUBFAMILY C, POLYPEPTIDE 5-RELATED"/>
    <property type="match status" value="1"/>
</dbReference>
<dbReference type="EMBL" id="KI393569">
    <property type="protein sequence ID" value="ERN08138.1"/>
    <property type="molecule type" value="Genomic_DNA"/>
</dbReference>
<dbReference type="Gramene" id="ERN08138">
    <property type="protein sequence ID" value="ERN08138"/>
    <property type="gene ID" value="AMTR_s00018p00096090"/>
</dbReference>
<dbReference type="AlphaFoldDB" id="W1PJG4"/>
<dbReference type="Gene3D" id="1.10.630.10">
    <property type="entry name" value="Cytochrome P450"/>
    <property type="match status" value="2"/>
</dbReference>
<dbReference type="GO" id="GO:0005506">
    <property type="term" value="F:iron ion binding"/>
    <property type="evidence" value="ECO:0007669"/>
    <property type="project" value="InterPro"/>
</dbReference>
<evidence type="ECO:0000313" key="3">
    <source>
        <dbReference type="Proteomes" id="UP000017836"/>
    </source>
</evidence>
<evidence type="ECO:0000256" key="1">
    <source>
        <dbReference type="ARBA" id="ARBA00010617"/>
    </source>
</evidence>
<dbReference type="HOGENOM" id="CLU_001570_29_0_1"/>